<feature type="compositionally biased region" description="Basic and acidic residues" evidence="2">
    <location>
        <begin position="740"/>
        <end position="749"/>
    </location>
</feature>
<feature type="compositionally biased region" description="Acidic residues" evidence="2">
    <location>
        <begin position="477"/>
        <end position="486"/>
    </location>
</feature>
<dbReference type="OrthoDB" id="5857916at2759"/>
<keyword evidence="6" id="KW-1185">Reference proteome</keyword>
<proteinExistence type="predicted"/>
<evidence type="ECO:0000256" key="4">
    <source>
        <dbReference type="SAM" id="SignalP"/>
    </source>
</evidence>
<evidence type="ECO:0000256" key="3">
    <source>
        <dbReference type="SAM" id="Phobius"/>
    </source>
</evidence>
<feature type="region of interest" description="Disordered" evidence="2">
    <location>
        <begin position="448"/>
        <end position="505"/>
    </location>
</feature>
<evidence type="ECO:0000256" key="2">
    <source>
        <dbReference type="SAM" id="MobiDB-lite"/>
    </source>
</evidence>
<dbReference type="AlphaFoldDB" id="A0A0B1TV69"/>
<feature type="region of interest" description="Disordered" evidence="2">
    <location>
        <begin position="414"/>
        <end position="434"/>
    </location>
</feature>
<feature type="region of interest" description="Disordered" evidence="2">
    <location>
        <begin position="126"/>
        <end position="215"/>
    </location>
</feature>
<gene>
    <name evidence="5" type="ORF">OESDEN_00266</name>
</gene>
<protein>
    <recommendedName>
        <fullName evidence="7">M protein repeat protein</fullName>
    </recommendedName>
</protein>
<evidence type="ECO:0000256" key="1">
    <source>
        <dbReference type="SAM" id="Coils"/>
    </source>
</evidence>
<feature type="compositionally biased region" description="Basic residues" evidence="2">
    <location>
        <begin position="750"/>
        <end position="761"/>
    </location>
</feature>
<dbReference type="PANTHER" id="PTHR23159:SF31">
    <property type="entry name" value="CENTROSOME-ASSOCIATED PROTEIN CEP250 ISOFORM X1"/>
    <property type="match status" value="1"/>
</dbReference>
<keyword evidence="3" id="KW-0472">Membrane</keyword>
<feature type="coiled-coil region" evidence="1">
    <location>
        <begin position="510"/>
        <end position="642"/>
    </location>
</feature>
<feature type="transmembrane region" description="Helical" evidence="3">
    <location>
        <begin position="252"/>
        <end position="279"/>
    </location>
</feature>
<feature type="non-terminal residue" evidence="5">
    <location>
        <position position="834"/>
    </location>
</feature>
<sequence length="834" mass="91782">LLLFGILLITLTSSLPFKVTPSHVVDVPSVHPDTPSVHSDAPTPAKELDASLGTTSNATMPDTAAASGAPPLVSTTEELKAVTSGPPIVTSTDEAAPHAHEESPPVVSLAKEPEIAVDAMPAAGVSKEQTAGVSTEQSTGVSTEQIAGVSTEQAAGVSKEAPADVSSTSSSSSLDTEYCAREECPSGNGLPSAESFAQGTSDSQGEVKAAEQHVPPSEAVGAAQQILAEQSSVCDGPVGGFLKSFFGSIKTIIPITIGLVLNFAFLMVFIVIHFTSYFLSDFNESKLFDRMVRTAASQFEGDENGKSELQDEIRRKNMEIQELFRNGESLKAQVDQLERLLQSTKAELESERSDKVEANRCAEECKQRVEESERAYSNISSELASVQKMRKLLEESLSDERRAHAEATAKLKEAKEDLKKLRSELDTTNAEKEKLKLEKNNLELENTTLSAMIEEMDKNRKEGSAGESGGSGGWSDFGDDFGETEEDKEKTPASSTVTIPTVVGSDVREAAKLRAQLKKSEQEVETVRAALDHEKEHRQELESKVEALKSEVEKKSKEVEDHDRERSRADERCNELLSIMKENTLVIREAELLRDKLQENLSRQQAELASLIQEKRTKEDRIQELEVELKRVRNEHLKLETKRFNEVLDLKHRLDAMQTNHQLSNSATGYDLLNQSVSSSDRETILPPALLWEEAPRAVSRNCATSPEDEFLLETLPIPKRGSMRGRRSDRGVCDQSSFEMEKRREKKESSHRRVRSRSHGRQLWGGAVLDQPQLYPERSGSSHDLLNRRHSRSSHIHYSSGGSNEGRSPPPEIPLLSAVPPPGVKKPMGKRVI</sequence>
<feature type="region of interest" description="Disordered" evidence="2">
    <location>
        <begin position="720"/>
        <end position="834"/>
    </location>
</feature>
<feature type="chain" id="PRO_5002062139" description="M protein repeat protein" evidence="4">
    <location>
        <begin position="17"/>
        <end position="834"/>
    </location>
</feature>
<feature type="compositionally biased region" description="Gly residues" evidence="2">
    <location>
        <begin position="466"/>
        <end position="475"/>
    </location>
</feature>
<feature type="signal peptide" evidence="4">
    <location>
        <begin position="1"/>
        <end position="16"/>
    </location>
</feature>
<keyword evidence="1" id="KW-0175">Coiled coil</keyword>
<dbReference type="PANTHER" id="PTHR23159">
    <property type="entry name" value="CENTROSOMAL PROTEIN 2"/>
    <property type="match status" value="1"/>
</dbReference>
<keyword evidence="4" id="KW-0732">Signal</keyword>
<keyword evidence="3" id="KW-1133">Transmembrane helix</keyword>
<feature type="compositionally biased region" description="Polar residues" evidence="2">
    <location>
        <begin position="127"/>
        <end position="153"/>
    </location>
</feature>
<name>A0A0B1TV69_OESDE</name>
<evidence type="ECO:0008006" key="7">
    <source>
        <dbReference type="Google" id="ProtNLM"/>
    </source>
</evidence>
<evidence type="ECO:0000313" key="6">
    <source>
        <dbReference type="Proteomes" id="UP000053660"/>
    </source>
</evidence>
<evidence type="ECO:0000313" key="5">
    <source>
        <dbReference type="EMBL" id="KHJ99757.1"/>
    </source>
</evidence>
<dbReference type="EMBL" id="KN549206">
    <property type="protein sequence ID" value="KHJ99757.1"/>
    <property type="molecule type" value="Genomic_DNA"/>
</dbReference>
<feature type="region of interest" description="Disordered" evidence="2">
    <location>
        <begin position="30"/>
        <end position="108"/>
    </location>
</feature>
<feature type="compositionally biased region" description="Basic and acidic residues" evidence="2">
    <location>
        <begin position="455"/>
        <end position="464"/>
    </location>
</feature>
<keyword evidence="3" id="KW-0812">Transmembrane</keyword>
<reference evidence="5 6" key="1">
    <citation type="submission" date="2014-03" db="EMBL/GenBank/DDBJ databases">
        <title>Draft genome of the hookworm Oesophagostomum dentatum.</title>
        <authorList>
            <person name="Mitreva M."/>
        </authorList>
    </citation>
    <scope>NUCLEOTIDE SEQUENCE [LARGE SCALE GENOMIC DNA]</scope>
    <source>
        <strain evidence="5 6">OD-Hann</strain>
    </source>
</reference>
<organism evidence="5 6">
    <name type="scientific">Oesophagostomum dentatum</name>
    <name type="common">Nodular worm</name>
    <dbReference type="NCBI Taxonomy" id="61180"/>
    <lineage>
        <taxon>Eukaryota</taxon>
        <taxon>Metazoa</taxon>
        <taxon>Ecdysozoa</taxon>
        <taxon>Nematoda</taxon>
        <taxon>Chromadorea</taxon>
        <taxon>Rhabditida</taxon>
        <taxon>Rhabditina</taxon>
        <taxon>Rhabditomorpha</taxon>
        <taxon>Strongyloidea</taxon>
        <taxon>Strongylidae</taxon>
        <taxon>Oesophagostomum</taxon>
    </lineage>
</organism>
<dbReference type="Proteomes" id="UP000053660">
    <property type="component" value="Unassembled WGS sequence"/>
</dbReference>
<accession>A0A0B1TV69</accession>
<feature type="compositionally biased region" description="Pro residues" evidence="2">
    <location>
        <begin position="809"/>
        <end position="825"/>
    </location>
</feature>
<feature type="compositionally biased region" description="Polar residues" evidence="2">
    <location>
        <begin position="195"/>
        <end position="204"/>
    </location>
</feature>
<feature type="non-terminal residue" evidence="5">
    <location>
        <position position="1"/>
    </location>
</feature>
<feature type="compositionally biased region" description="Low complexity" evidence="2">
    <location>
        <begin position="30"/>
        <end position="39"/>
    </location>
</feature>